<sequence>MSKGFKTFFILMGVALTGIIIWGAIRRRKEESYNKVTGKVVADNVPLMYFNGTGLIPMGSYLNAGDPITVHAEEYDMYKIDCDGIYINKDSVQLNPEFSNFIGSEGISKYNRTGL</sequence>
<accession>A0A6M3J865</accession>
<dbReference type="EMBL" id="MT141532">
    <property type="protein sequence ID" value="QJA65132.1"/>
    <property type="molecule type" value="Genomic_DNA"/>
</dbReference>
<evidence type="ECO:0000256" key="1">
    <source>
        <dbReference type="SAM" id="Phobius"/>
    </source>
</evidence>
<evidence type="ECO:0000313" key="2">
    <source>
        <dbReference type="EMBL" id="QJA65132.1"/>
    </source>
</evidence>
<dbReference type="EMBL" id="MT142240">
    <property type="protein sequence ID" value="QJA76734.1"/>
    <property type="molecule type" value="Genomic_DNA"/>
</dbReference>
<gene>
    <name evidence="3" type="ORF">MM415A01453_0017</name>
    <name evidence="2" type="ORF">MM415B00433_0040</name>
</gene>
<dbReference type="AlphaFoldDB" id="A0A6M3J865"/>
<feature type="transmembrane region" description="Helical" evidence="1">
    <location>
        <begin position="6"/>
        <end position="25"/>
    </location>
</feature>
<name>A0A6M3J865_9ZZZZ</name>
<reference evidence="2" key="1">
    <citation type="submission" date="2020-03" db="EMBL/GenBank/DDBJ databases">
        <title>The deep terrestrial virosphere.</title>
        <authorList>
            <person name="Holmfeldt K."/>
            <person name="Nilsson E."/>
            <person name="Simone D."/>
            <person name="Lopez-Fernandez M."/>
            <person name="Wu X."/>
            <person name="de Brujin I."/>
            <person name="Lundin D."/>
            <person name="Andersson A."/>
            <person name="Bertilsson S."/>
            <person name="Dopson M."/>
        </authorList>
    </citation>
    <scope>NUCLEOTIDE SEQUENCE</scope>
    <source>
        <strain evidence="3">MM415A01453</strain>
        <strain evidence="2">MM415B00433</strain>
    </source>
</reference>
<evidence type="ECO:0000313" key="3">
    <source>
        <dbReference type="EMBL" id="QJA76734.1"/>
    </source>
</evidence>
<keyword evidence="1" id="KW-0472">Membrane</keyword>
<protein>
    <submittedName>
        <fullName evidence="2">Uncharacterized protein</fullName>
    </submittedName>
</protein>
<proteinExistence type="predicted"/>
<keyword evidence="1" id="KW-0812">Transmembrane</keyword>
<keyword evidence="1" id="KW-1133">Transmembrane helix</keyword>
<organism evidence="2">
    <name type="scientific">viral metagenome</name>
    <dbReference type="NCBI Taxonomy" id="1070528"/>
    <lineage>
        <taxon>unclassified sequences</taxon>
        <taxon>metagenomes</taxon>
        <taxon>organismal metagenomes</taxon>
    </lineage>
</organism>